<organism evidence="3 4">
    <name type="scientific">Qipengyuania gelatinilytica</name>
    <dbReference type="NCBI Taxonomy" id="2867231"/>
    <lineage>
        <taxon>Bacteria</taxon>
        <taxon>Pseudomonadati</taxon>
        <taxon>Pseudomonadota</taxon>
        <taxon>Alphaproteobacteria</taxon>
        <taxon>Sphingomonadales</taxon>
        <taxon>Erythrobacteraceae</taxon>
        <taxon>Qipengyuania</taxon>
    </lineage>
</organism>
<keyword evidence="4" id="KW-1185">Reference proteome</keyword>
<proteinExistence type="predicted"/>
<dbReference type="EMBL" id="CP081294">
    <property type="protein sequence ID" value="QZD96159.1"/>
    <property type="molecule type" value="Genomic_DNA"/>
</dbReference>
<dbReference type="Gene3D" id="1.25.40.10">
    <property type="entry name" value="Tetratricopeptide repeat domain"/>
    <property type="match status" value="1"/>
</dbReference>
<evidence type="ECO:0000313" key="3">
    <source>
        <dbReference type="EMBL" id="QZD96159.1"/>
    </source>
</evidence>
<dbReference type="SUPFAM" id="SSF52200">
    <property type="entry name" value="Toll/Interleukin receptor TIR domain"/>
    <property type="match status" value="1"/>
</dbReference>
<gene>
    <name evidence="3" type="ORF">K3136_05530</name>
</gene>
<evidence type="ECO:0000259" key="2">
    <source>
        <dbReference type="PROSITE" id="PS50104"/>
    </source>
</evidence>
<feature type="transmembrane region" description="Helical" evidence="1">
    <location>
        <begin position="144"/>
        <end position="162"/>
    </location>
</feature>
<dbReference type="PROSITE" id="PS50104">
    <property type="entry name" value="TIR"/>
    <property type="match status" value="1"/>
</dbReference>
<dbReference type="InterPro" id="IPR000157">
    <property type="entry name" value="TIR_dom"/>
</dbReference>
<name>A0ABX9A4Y3_9SPHN</name>
<keyword evidence="1" id="KW-0812">Transmembrane</keyword>
<evidence type="ECO:0000313" key="4">
    <source>
        <dbReference type="Proteomes" id="UP000824321"/>
    </source>
</evidence>
<dbReference type="Proteomes" id="UP000824321">
    <property type="component" value="Chromosome"/>
</dbReference>
<protein>
    <submittedName>
        <fullName evidence="3">TIR domain-containing protein</fullName>
    </submittedName>
</protein>
<dbReference type="Gene3D" id="3.40.50.10140">
    <property type="entry name" value="Toll/interleukin-1 receptor homology (TIR) domain"/>
    <property type="match status" value="1"/>
</dbReference>
<dbReference type="RefSeq" id="WP_221431883.1">
    <property type="nucleotide sequence ID" value="NZ_CP081294.1"/>
</dbReference>
<sequence length="653" mass="72988">MADIFLSYARADQQRVERLAAALEEAGYSVWWDKHLRSGHQFSKDIEAALTRSKAVLVVWSSDAIESEWVRDEAAIGRDLNKLVAARLGDILPPIGFRQRHAIDLGEPDAMASLTGALDALVGSSHDAVTLPPENSRKKSSKTLILGAAAAFAIILAGGTYLTRDSTDTLAENAEELGDRKSIAILPFRDLSGENQSWFSDGLAQEISAALSRTPDLEVAPTSESFRYRDRQKSLEVIGAELGVAHILDGSVRRSDDRIVVDIELIESASGTRLYSQRYDRPIADSITVQEDIATRIATALDTALDPEALAALIDSGTNNVDAWENVLRAADLSLQEYEDYGLRRLNFQRQAIKLDPNWYRPYSAASQGIANMLSVARTSYDPTADRAALSAEADRYLDLAAELANSDKARLSADTSRYFFRGEFRKMERASREFTRQHPDDEIGWRYLYQAQIQLLEKRSALTSLKRGLALSEHAADIPPERLTYFYRHAGADKEALEIFETALKENRTNSELLLEGHTLLLANDRTDDARAILRQLETLGVSDERLAAPRFVQACADGNRAMAEQLLPLRKRLVSRWNALMYLGRTKEAEDLLKPYDFAEPPFALLDMLIFPQFDPRPYPNLMKIVERERIPIDYPRKFRTPACPAANRGA</sequence>
<dbReference type="Pfam" id="PF13676">
    <property type="entry name" value="TIR_2"/>
    <property type="match status" value="1"/>
</dbReference>
<feature type="domain" description="TIR" evidence="2">
    <location>
        <begin position="1"/>
        <end position="122"/>
    </location>
</feature>
<reference evidence="3 4" key="1">
    <citation type="submission" date="2021-08" db="EMBL/GenBank/DDBJ databases">
        <title>Comparative Genomics Analysis of the Genus Qipengyuania Reveals Extensive Genetic Diversity and Metabolic Versatility, Including the Description of Fifteen Novel Species.</title>
        <authorList>
            <person name="Liu Y."/>
        </authorList>
    </citation>
    <scope>NUCLEOTIDE SEQUENCE [LARGE SCALE GENOMIC DNA]</scope>
    <source>
        <strain evidence="3 4">1NDH1</strain>
    </source>
</reference>
<keyword evidence="1" id="KW-0472">Membrane</keyword>
<evidence type="ECO:0000256" key="1">
    <source>
        <dbReference type="SAM" id="Phobius"/>
    </source>
</evidence>
<dbReference type="SUPFAM" id="SSF48452">
    <property type="entry name" value="TPR-like"/>
    <property type="match status" value="1"/>
</dbReference>
<dbReference type="InterPro" id="IPR035897">
    <property type="entry name" value="Toll_tir_struct_dom_sf"/>
</dbReference>
<keyword evidence="1" id="KW-1133">Transmembrane helix</keyword>
<accession>A0ABX9A4Y3</accession>
<dbReference type="InterPro" id="IPR011990">
    <property type="entry name" value="TPR-like_helical_dom_sf"/>
</dbReference>